<dbReference type="AlphaFoldDB" id="A0A6A0AG89"/>
<reference evidence="1 2" key="1">
    <citation type="submission" date="2020-02" db="EMBL/GenBank/DDBJ databases">
        <title>Draft genome sequence of Haematococcus lacustris strain NIES-144.</title>
        <authorList>
            <person name="Morimoto D."/>
            <person name="Nakagawa S."/>
            <person name="Yoshida T."/>
            <person name="Sawayama S."/>
        </authorList>
    </citation>
    <scope>NUCLEOTIDE SEQUENCE [LARGE SCALE GENOMIC DNA]</scope>
    <source>
        <strain evidence="1 2">NIES-144</strain>
    </source>
</reference>
<accession>A0A6A0AG89</accession>
<feature type="non-terminal residue" evidence="1">
    <location>
        <position position="39"/>
    </location>
</feature>
<keyword evidence="2" id="KW-1185">Reference proteome</keyword>
<dbReference type="Proteomes" id="UP000485058">
    <property type="component" value="Unassembled WGS sequence"/>
</dbReference>
<name>A0A6A0AG89_HAELA</name>
<sequence length="39" mass="4166">MALGMVGLLNDFEAVGYGVPLMSPQHDMAVINKGVHQPK</sequence>
<evidence type="ECO:0000313" key="1">
    <source>
        <dbReference type="EMBL" id="GFH31960.1"/>
    </source>
</evidence>
<evidence type="ECO:0000313" key="2">
    <source>
        <dbReference type="Proteomes" id="UP000485058"/>
    </source>
</evidence>
<proteinExistence type="predicted"/>
<organism evidence="1 2">
    <name type="scientific">Haematococcus lacustris</name>
    <name type="common">Green alga</name>
    <name type="synonym">Haematococcus pluvialis</name>
    <dbReference type="NCBI Taxonomy" id="44745"/>
    <lineage>
        <taxon>Eukaryota</taxon>
        <taxon>Viridiplantae</taxon>
        <taxon>Chlorophyta</taxon>
        <taxon>core chlorophytes</taxon>
        <taxon>Chlorophyceae</taxon>
        <taxon>CS clade</taxon>
        <taxon>Chlamydomonadales</taxon>
        <taxon>Haematococcaceae</taxon>
        <taxon>Haematococcus</taxon>
    </lineage>
</organism>
<comment type="caution">
    <text evidence="1">The sequence shown here is derived from an EMBL/GenBank/DDBJ whole genome shotgun (WGS) entry which is preliminary data.</text>
</comment>
<dbReference type="EMBL" id="BLLF01006114">
    <property type="protein sequence ID" value="GFH31960.1"/>
    <property type="molecule type" value="Genomic_DNA"/>
</dbReference>
<protein>
    <submittedName>
        <fullName evidence="1">Uncharacterized protein</fullName>
    </submittedName>
</protein>
<gene>
    <name evidence="1" type="ORF">HaLaN_31099</name>
</gene>